<dbReference type="AlphaFoldDB" id="A0A9P4NAH7"/>
<comment type="caution">
    <text evidence="1">The sequence shown here is derived from an EMBL/GenBank/DDBJ whole genome shotgun (WGS) entry which is preliminary data.</text>
</comment>
<accession>A0A9P4NAH7</accession>
<protein>
    <submittedName>
        <fullName evidence="1">Uncharacterized protein</fullName>
    </submittedName>
</protein>
<reference evidence="2" key="1">
    <citation type="journal article" date="2020" name="Stud. Mycol.">
        <title>101 Dothideomycetes genomes: A test case for predicting lifestyles and emergence of pathogens.</title>
        <authorList>
            <person name="Haridas S."/>
            <person name="Albert R."/>
            <person name="Binder M."/>
            <person name="Bloem J."/>
            <person name="LaButti K."/>
            <person name="Salamov A."/>
            <person name="Andreopoulos B."/>
            <person name="Baker S."/>
            <person name="Barry K."/>
            <person name="Bills G."/>
            <person name="Bluhm B."/>
            <person name="Cannon C."/>
            <person name="Castanera R."/>
            <person name="Culley D."/>
            <person name="Daum C."/>
            <person name="Ezra D."/>
            <person name="Gonzalez J."/>
            <person name="Henrissat B."/>
            <person name="Kuo A."/>
            <person name="Liang C."/>
            <person name="Lipzen A."/>
            <person name="Lutzoni F."/>
            <person name="Magnuson J."/>
            <person name="Mondo S."/>
            <person name="Nolan M."/>
            <person name="Ohm R."/>
            <person name="Pangilinan J."/>
            <person name="Park H.-J."/>
            <person name="Ramirez L."/>
            <person name="Alfaro M."/>
            <person name="Sun H."/>
            <person name="Tritt A."/>
            <person name="Yoshinaga Y."/>
            <person name="Zwiers L.-H."/>
            <person name="Turgeon B."/>
            <person name="Goodwin S."/>
            <person name="Spatafora J."/>
            <person name="Crous P."/>
            <person name="Grigoriev I."/>
        </authorList>
    </citation>
    <scope>NUCLEOTIDE SEQUENCE [LARGE SCALE GENOMIC DNA]</scope>
    <source>
        <strain evidence="2">CBS 304.66</strain>
    </source>
</reference>
<dbReference type="EMBL" id="ML986582">
    <property type="protein sequence ID" value="KAF2269520.1"/>
    <property type="molecule type" value="Genomic_DNA"/>
</dbReference>
<name>A0A9P4NAH7_9PLEO</name>
<sequence>MSSLMTLPRELRDTICAYVILDKKNDPPPLDRTFEQMLEGRESFEAPKLRAWSSPTLIKYRPDNFVATSTPLMLVNKQLHAETKSNLGIMRDAYSYEVDIVVLDEIILIPTWLRVPVLTPHVETVKATFRISGSYMPGKQAYQGYPSYKGFQSSNGAGAAMAWEVYSVLERFFRVGPLGSVRNSYGRRNIGIKTLDINFETPPGIEPWRFVRPRSQRSYFHLDVEGSTLSPDELRYFVDTNIMSMLSLGHRSDGYGNMFYEHLDEIVIRKDGEECTRYDIARMFNELEFTNNCWTRSETIFNNWKRRAVSRRMELGLKVAPREILNDEGPV</sequence>
<gene>
    <name evidence="1" type="ORF">CC78DRAFT_281919</name>
</gene>
<evidence type="ECO:0000313" key="1">
    <source>
        <dbReference type="EMBL" id="KAF2269520.1"/>
    </source>
</evidence>
<evidence type="ECO:0000313" key="2">
    <source>
        <dbReference type="Proteomes" id="UP000800093"/>
    </source>
</evidence>
<dbReference type="Proteomes" id="UP000800093">
    <property type="component" value="Unassembled WGS sequence"/>
</dbReference>
<organism evidence="1 2">
    <name type="scientific">Lojkania enalia</name>
    <dbReference type="NCBI Taxonomy" id="147567"/>
    <lineage>
        <taxon>Eukaryota</taxon>
        <taxon>Fungi</taxon>
        <taxon>Dikarya</taxon>
        <taxon>Ascomycota</taxon>
        <taxon>Pezizomycotina</taxon>
        <taxon>Dothideomycetes</taxon>
        <taxon>Pleosporomycetidae</taxon>
        <taxon>Pleosporales</taxon>
        <taxon>Pleosporales incertae sedis</taxon>
        <taxon>Lojkania</taxon>
    </lineage>
</organism>
<proteinExistence type="predicted"/>
<keyword evidence="2" id="KW-1185">Reference proteome</keyword>
<dbReference type="OrthoDB" id="2823490at2759"/>